<dbReference type="Proteomes" id="UP000184609">
    <property type="component" value="Unassembled WGS sequence"/>
</dbReference>
<sequence length="353" mass="36841">MISLAQSISKTNLKVTVLSGLGIFLLIIGIFSLSQGAFAISLSQSISVLLSEIGIQLSDFSSQQANVLLQIRLPRILLATLVGGGLGISGAALQGLFRNPLVEPGLIGVSSGSALFAVIFLVFAPTTLALSWIQNLGMPLFAFLGGLIHVVAVYLLGQSSNKTNTNNLILAGVAINALAGALIGLTLFYSDDAAIRSFTFWSLGDLGGATWEKMPTATILIAIPSLLLFSQSKNLNAISLGEQEAFHMGINVPALKVKLLLITALIVGVAVSLTGMIGFVGLVVPHLIRISFGADHKLLLPASFLLGATLLNVADLLARTIAIPAELPIGVITALLGAPFFIYLISNFNSSKN</sequence>
<keyword evidence="3" id="KW-0813">Transport</keyword>
<keyword evidence="6 8" id="KW-1133">Transmembrane helix</keyword>
<keyword evidence="4" id="KW-1003">Cell membrane</keyword>
<dbReference type="Pfam" id="PF01032">
    <property type="entry name" value="FecCD"/>
    <property type="match status" value="1"/>
</dbReference>
<reference evidence="10" key="1">
    <citation type="submission" date="2016-12" db="EMBL/GenBank/DDBJ databases">
        <authorList>
            <person name="Varghese N."/>
            <person name="Submissions S."/>
        </authorList>
    </citation>
    <scope>NUCLEOTIDE SEQUENCE [LARGE SCALE GENOMIC DNA]</scope>
    <source>
        <strain evidence="10">DSM 25035</strain>
    </source>
</reference>
<dbReference type="GO" id="GO:0022857">
    <property type="term" value="F:transmembrane transporter activity"/>
    <property type="evidence" value="ECO:0007669"/>
    <property type="project" value="InterPro"/>
</dbReference>
<keyword evidence="10" id="KW-1185">Reference proteome</keyword>
<organism evidence="9 10">
    <name type="scientific">Algoriphagus zhangzhouensis</name>
    <dbReference type="NCBI Taxonomy" id="1073327"/>
    <lineage>
        <taxon>Bacteria</taxon>
        <taxon>Pseudomonadati</taxon>
        <taxon>Bacteroidota</taxon>
        <taxon>Cytophagia</taxon>
        <taxon>Cytophagales</taxon>
        <taxon>Cyclobacteriaceae</taxon>
        <taxon>Algoriphagus</taxon>
    </lineage>
</organism>
<evidence type="ECO:0000256" key="2">
    <source>
        <dbReference type="ARBA" id="ARBA00007935"/>
    </source>
</evidence>
<accession>A0A1M7ZG97</accession>
<dbReference type="EMBL" id="FRXN01000004">
    <property type="protein sequence ID" value="SHO63908.1"/>
    <property type="molecule type" value="Genomic_DNA"/>
</dbReference>
<feature type="transmembrane region" description="Helical" evidence="8">
    <location>
        <begin position="105"/>
        <end position="124"/>
    </location>
</feature>
<dbReference type="OrthoDB" id="9811721at2"/>
<keyword evidence="5 8" id="KW-0812">Transmembrane</keyword>
<proteinExistence type="inferred from homology"/>
<dbReference type="GO" id="GO:0033214">
    <property type="term" value="P:siderophore-iron import into cell"/>
    <property type="evidence" value="ECO:0007669"/>
    <property type="project" value="TreeGrafter"/>
</dbReference>
<dbReference type="FunFam" id="1.10.3470.10:FF:000001">
    <property type="entry name" value="Vitamin B12 ABC transporter permease BtuC"/>
    <property type="match status" value="1"/>
</dbReference>
<evidence type="ECO:0000256" key="7">
    <source>
        <dbReference type="ARBA" id="ARBA00023136"/>
    </source>
</evidence>
<dbReference type="Gene3D" id="1.10.3470.10">
    <property type="entry name" value="ABC transporter involved in vitamin B12 uptake, BtuC"/>
    <property type="match status" value="1"/>
</dbReference>
<comment type="subcellular location">
    <subcellularLocation>
        <location evidence="1">Cell membrane</location>
        <topology evidence="1">Multi-pass membrane protein</topology>
    </subcellularLocation>
</comment>
<evidence type="ECO:0000256" key="5">
    <source>
        <dbReference type="ARBA" id="ARBA00022692"/>
    </source>
</evidence>
<evidence type="ECO:0000313" key="10">
    <source>
        <dbReference type="Proteomes" id="UP000184609"/>
    </source>
</evidence>
<dbReference type="CDD" id="cd06550">
    <property type="entry name" value="TM_ABC_iron-siderophores_like"/>
    <property type="match status" value="1"/>
</dbReference>
<dbReference type="RefSeq" id="WP_073572703.1">
    <property type="nucleotide sequence ID" value="NZ_FRXN01000004.1"/>
</dbReference>
<dbReference type="SUPFAM" id="SSF81345">
    <property type="entry name" value="ABC transporter involved in vitamin B12 uptake, BtuC"/>
    <property type="match status" value="1"/>
</dbReference>
<comment type="similarity">
    <text evidence="2">Belongs to the binding-protein-dependent transport system permease family. FecCD subfamily.</text>
</comment>
<evidence type="ECO:0000256" key="4">
    <source>
        <dbReference type="ARBA" id="ARBA00022475"/>
    </source>
</evidence>
<feature type="transmembrane region" description="Helical" evidence="8">
    <location>
        <begin position="168"/>
        <end position="189"/>
    </location>
</feature>
<feature type="transmembrane region" description="Helical" evidence="8">
    <location>
        <begin position="12"/>
        <end position="31"/>
    </location>
</feature>
<dbReference type="InterPro" id="IPR037294">
    <property type="entry name" value="ABC_BtuC-like"/>
</dbReference>
<dbReference type="STRING" id="1073327.SAMN04488108_3074"/>
<gene>
    <name evidence="9" type="ORF">SAMN04488108_3074</name>
</gene>
<feature type="transmembrane region" description="Helical" evidence="8">
    <location>
        <begin position="136"/>
        <end position="156"/>
    </location>
</feature>
<dbReference type="AlphaFoldDB" id="A0A1M7ZG97"/>
<evidence type="ECO:0000256" key="3">
    <source>
        <dbReference type="ARBA" id="ARBA00022448"/>
    </source>
</evidence>
<evidence type="ECO:0000256" key="1">
    <source>
        <dbReference type="ARBA" id="ARBA00004651"/>
    </source>
</evidence>
<evidence type="ECO:0000256" key="6">
    <source>
        <dbReference type="ARBA" id="ARBA00022989"/>
    </source>
</evidence>
<dbReference type="GO" id="GO:0005886">
    <property type="term" value="C:plasma membrane"/>
    <property type="evidence" value="ECO:0007669"/>
    <property type="project" value="UniProtKB-SubCell"/>
</dbReference>
<feature type="transmembrane region" description="Helical" evidence="8">
    <location>
        <begin position="76"/>
        <end position="93"/>
    </location>
</feature>
<dbReference type="InterPro" id="IPR000522">
    <property type="entry name" value="ABC_transptr_permease_BtuC"/>
</dbReference>
<feature type="transmembrane region" description="Helical" evidence="8">
    <location>
        <begin position="259"/>
        <end position="286"/>
    </location>
</feature>
<evidence type="ECO:0000256" key="8">
    <source>
        <dbReference type="SAM" id="Phobius"/>
    </source>
</evidence>
<keyword evidence="7 8" id="KW-0472">Membrane</keyword>
<dbReference type="PANTHER" id="PTHR30472:SF25">
    <property type="entry name" value="ABC TRANSPORTER PERMEASE PROTEIN MJ0876-RELATED"/>
    <property type="match status" value="1"/>
</dbReference>
<protein>
    <submittedName>
        <fullName evidence="9">Iron complex transport system permease protein</fullName>
    </submittedName>
</protein>
<name>A0A1M7ZG97_9BACT</name>
<dbReference type="PANTHER" id="PTHR30472">
    <property type="entry name" value="FERRIC ENTEROBACTIN TRANSPORT SYSTEM PERMEASE PROTEIN"/>
    <property type="match status" value="1"/>
</dbReference>
<feature type="transmembrane region" description="Helical" evidence="8">
    <location>
        <begin position="325"/>
        <end position="345"/>
    </location>
</feature>
<evidence type="ECO:0000313" key="9">
    <source>
        <dbReference type="EMBL" id="SHO63908.1"/>
    </source>
</evidence>
<feature type="transmembrane region" description="Helical" evidence="8">
    <location>
        <begin position="298"/>
        <end position="318"/>
    </location>
</feature>